<sequence length="108" mass="11820">MRASPGREACRRRQGARHAGIIRARGMRASPGRDIAICTPCATCRWGLSMEGCREDDPASVFCWVTFAGRPRFWFIGGTVDYGGTISTETTGFPFPTISKLLNFVMAA</sequence>
<dbReference type="EMBL" id="JAYMYR010000006">
    <property type="protein sequence ID" value="KAK7356401.1"/>
    <property type="molecule type" value="Genomic_DNA"/>
</dbReference>
<dbReference type="AlphaFoldDB" id="A0AAN9MKN6"/>
<gene>
    <name evidence="2" type="ORF">VNO80_15672</name>
</gene>
<feature type="region of interest" description="Disordered" evidence="1">
    <location>
        <begin position="1"/>
        <end position="23"/>
    </location>
</feature>
<dbReference type="Proteomes" id="UP001374584">
    <property type="component" value="Unassembled WGS sequence"/>
</dbReference>
<keyword evidence="3" id="KW-1185">Reference proteome</keyword>
<evidence type="ECO:0000256" key="1">
    <source>
        <dbReference type="SAM" id="MobiDB-lite"/>
    </source>
</evidence>
<evidence type="ECO:0000313" key="2">
    <source>
        <dbReference type="EMBL" id="KAK7356401.1"/>
    </source>
</evidence>
<name>A0AAN9MKN6_PHACN</name>
<accession>A0AAN9MKN6</accession>
<evidence type="ECO:0000313" key="3">
    <source>
        <dbReference type="Proteomes" id="UP001374584"/>
    </source>
</evidence>
<organism evidence="2 3">
    <name type="scientific">Phaseolus coccineus</name>
    <name type="common">Scarlet runner bean</name>
    <name type="synonym">Phaseolus multiflorus</name>
    <dbReference type="NCBI Taxonomy" id="3886"/>
    <lineage>
        <taxon>Eukaryota</taxon>
        <taxon>Viridiplantae</taxon>
        <taxon>Streptophyta</taxon>
        <taxon>Embryophyta</taxon>
        <taxon>Tracheophyta</taxon>
        <taxon>Spermatophyta</taxon>
        <taxon>Magnoliopsida</taxon>
        <taxon>eudicotyledons</taxon>
        <taxon>Gunneridae</taxon>
        <taxon>Pentapetalae</taxon>
        <taxon>rosids</taxon>
        <taxon>fabids</taxon>
        <taxon>Fabales</taxon>
        <taxon>Fabaceae</taxon>
        <taxon>Papilionoideae</taxon>
        <taxon>50 kb inversion clade</taxon>
        <taxon>NPAAA clade</taxon>
        <taxon>indigoferoid/millettioid clade</taxon>
        <taxon>Phaseoleae</taxon>
        <taxon>Phaseolus</taxon>
    </lineage>
</organism>
<comment type="caution">
    <text evidence="2">The sequence shown here is derived from an EMBL/GenBank/DDBJ whole genome shotgun (WGS) entry which is preliminary data.</text>
</comment>
<protein>
    <submittedName>
        <fullName evidence="2">Uncharacterized protein</fullName>
    </submittedName>
</protein>
<proteinExistence type="predicted"/>
<reference evidence="2 3" key="1">
    <citation type="submission" date="2024-01" db="EMBL/GenBank/DDBJ databases">
        <title>The genomes of 5 underutilized Papilionoideae crops provide insights into root nodulation and disease resistanc.</title>
        <authorList>
            <person name="Jiang F."/>
        </authorList>
    </citation>
    <scope>NUCLEOTIDE SEQUENCE [LARGE SCALE GENOMIC DNA]</scope>
    <source>
        <strain evidence="2">JINMINGXINNONG_FW02</strain>
        <tissue evidence="2">Leaves</tissue>
    </source>
</reference>